<dbReference type="Gene3D" id="3.40.50.620">
    <property type="entry name" value="HUPs"/>
    <property type="match status" value="1"/>
</dbReference>
<comment type="function">
    <text evidence="8">Catalyzes the condensation of pantoate with beta-alanine in an ATP-dependent reaction via a pantoyl-adenylate intermediate.</text>
</comment>
<dbReference type="Gene3D" id="3.30.1300.10">
    <property type="entry name" value="Pantoate-beta-alanine ligase, C-terminal domain"/>
    <property type="match status" value="1"/>
</dbReference>
<dbReference type="EMBL" id="CP115149">
    <property type="protein sequence ID" value="WBL37182.1"/>
    <property type="molecule type" value="Genomic_DNA"/>
</dbReference>
<reference evidence="10 11" key="1">
    <citation type="journal article" date="2023" name="ISME J.">
        <title>Thermophilic Dehalococcoidia with unusual traits shed light on an unexpected past.</title>
        <authorList>
            <person name="Palmer M."/>
            <person name="Covington J.K."/>
            <person name="Zhou E.M."/>
            <person name="Thomas S.C."/>
            <person name="Habib N."/>
            <person name="Seymour C.O."/>
            <person name="Lai D."/>
            <person name="Johnston J."/>
            <person name="Hashimi A."/>
            <person name="Jiao J.Y."/>
            <person name="Muok A.R."/>
            <person name="Liu L."/>
            <person name="Xian W.D."/>
            <person name="Zhi X.Y."/>
            <person name="Li M.M."/>
            <person name="Silva L.P."/>
            <person name="Bowen B.P."/>
            <person name="Louie K."/>
            <person name="Briegel A."/>
            <person name="Pett-Ridge J."/>
            <person name="Weber P.K."/>
            <person name="Tocheva E.I."/>
            <person name="Woyke T."/>
            <person name="Northen T.R."/>
            <person name="Mayali X."/>
            <person name="Li W.J."/>
            <person name="Hedlund B.P."/>
        </authorList>
    </citation>
    <scope>NUCLEOTIDE SEQUENCE [LARGE SCALE GENOMIC DNA]</scope>
    <source>
        <strain evidence="10 11">YIM 72310</strain>
    </source>
</reference>
<feature type="binding site" evidence="8">
    <location>
        <begin position="201"/>
        <end position="204"/>
    </location>
    <ligand>
        <name>ATP</name>
        <dbReference type="ChEBI" id="CHEBI:30616"/>
    </ligand>
</feature>
<comment type="subcellular location">
    <subcellularLocation>
        <location evidence="8">Cytoplasm</location>
    </subcellularLocation>
</comment>
<dbReference type="CDD" id="cd00560">
    <property type="entry name" value="PanC"/>
    <property type="match status" value="1"/>
</dbReference>
<dbReference type="GO" id="GO:0016874">
    <property type="term" value="F:ligase activity"/>
    <property type="evidence" value="ECO:0007669"/>
    <property type="project" value="UniProtKB-KW"/>
</dbReference>
<comment type="catalytic activity">
    <reaction evidence="7 8">
        <text>(R)-pantoate + beta-alanine + ATP = (R)-pantothenate + AMP + diphosphate + H(+)</text>
        <dbReference type="Rhea" id="RHEA:10912"/>
        <dbReference type="ChEBI" id="CHEBI:15378"/>
        <dbReference type="ChEBI" id="CHEBI:15980"/>
        <dbReference type="ChEBI" id="CHEBI:29032"/>
        <dbReference type="ChEBI" id="CHEBI:30616"/>
        <dbReference type="ChEBI" id="CHEBI:33019"/>
        <dbReference type="ChEBI" id="CHEBI:57966"/>
        <dbReference type="ChEBI" id="CHEBI:456215"/>
        <dbReference type="EC" id="6.3.2.1"/>
    </reaction>
</comment>
<evidence type="ECO:0000256" key="9">
    <source>
        <dbReference type="SAM" id="MobiDB-lite"/>
    </source>
</evidence>
<evidence type="ECO:0000256" key="3">
    <source>
        <dbReference type="ARBA" id="ARBA00022598"/>
    </source>
</evidence>
<feature type="binding site" evidence="8">
    <location>
        <position position="170"/>
    </location>
    <ligand>
        <name>(R)-pantoate</name>
        <dbReference type="ChEBI" id="CHEBI:15980"/>
    </ligand>
</feature>
<evidence type="ECO:0000256" key="2">
    <source>
        <dbReference type="ARBA" id="ARBA00009256"/>
    </source>
</evidence>
<feature type="active site" description="Proton donor" evidence="8">
    <location>
        <position position="54"/>
    </location>
</feature>
<name>A0ABY7MAU5_9CHLR</name>
<dbReference type="InterPro" id="IPR003721">
    <property type="entry name" value="Pantoate_ligase"/>
</dbReference>
<keyword evidence="5 8" id="KW-0547">Nucleotide-binding</keyword>
<comment type="subunit">
    <text evidence="8">Homodimer.</text>
</comment>
<dbReference type="InterPro" id="IPR042176">
    <property type="entry name" value="Pantoate_ligase_C"/>
</dbReference>
<evidence type="ECO:0000256" key="5">
    <source>
        <dbReference type="ARBA" id="ARBA00022741"/>
    </source>
</evidence>
<gene>
    <name evidence="8 10" type="primary">panC</name>
    <name evidence="10" type="ORF">O0235_06340</name>
</gene>
<evidence type="ECO:0000313" key="11">
    <source>
        <dbReference type="Proteomes" id="UP001212803"/>
    </source>
</evidence>
<accession>A0ABY7MAU5</accession>
<feature type="binding site" evidence="8">
    <location>
        <begin position="47"/>
        <end position="54"/>
    </location>
    <ligand>
        <name>ATP</name>
        <dbReference type="ChEBI" id="CHEBI:30616"/>
    </ligand>
</feature>
<sequence length="298" mass="32694">MPPASDADFSLAGAPPRPGGPVILTSPAAMQRWRRDHPGELGFVPTMGYLHDGHLALVRRSRAENPLTVVSIFVNPAQFGPGEDFERYPRDEVRDLALLREAGVDAVYLPSAAEMYPPGYQTYVTVEHLTQRLEGAARPGHFRGVATVVLKLFNAVSPTRAYFGRKDAQQLRVIRRMVRDLDLPVEVVPCEIVREPDGLAMSSRNVYLSPEQRGAAPVVKRSLDAAAAAWAAGERDAETLRRIVRGVIAAEPLAALEYVSLADDETLEELEGRVERPALLSLVVRFGSTRLLDNLELA</sequence>
<keyword evidence="6 8" id="KW-0067">ATP-binding</keyword>
<feature type="binding site" evidence="8">
    <location>
        <begin position="164"/>
        <end position="167"/>
    </location>
    <ligand>
        <name>ATP</name>
        <dbReference type="ChEBI" id="CHEBI:30616"/>
    </ligand>
</feature>
<proteinExistence type="inferred from homology"/>
<dbReference type="PANTHER" id="PTHR21299">
    <property type="entry name" value="CYTIDYLATE KINASE/PANTOATE-BETA-ALANINE LIGASE"/>
    <property type="match status" value="1"/>
</dbReference>
<evidence type="ECO:0000256" key="6">
    <source>
        <dbReference type="ARBA" id="ARBA00022840"/>
    </source>
</evidence>
<dbReference type="PANTHER" id="PTHR21299:SF1">
    <property type="entry name" value="PANTOATE--BETA-ALANINE LIGASE"/>
    <property type="match status" value="1"/>
</dbReference>
<organism evidence="10 11">
    <name type="scientific">Tepidiforma flava</name>
    <dbReference type="NCBI Taxonomy" id="3004094"/>
    <lineage>
        <taxon>Bacteria</taxon>
        <taxon>Bacillati</taxon>
        <taxon>Chloroflexota</taxon>
        <taxon>Tepidiformia</taxon>
        <taxon>Tepidiformales</taxon>
        <taxon>Tepidiformaceae</taxon>
        <taxon>Tepidiforma</taxon>
    </lineage>
</organism>
<feature type="binding site" evidence="8">
    <location>
        <position position="78"/>
    </location>
    <ligand>
        <name>beta-alanine</name>
        <dbReference type="ChEBI" id="CHEBI:57966"/>
    </ligand>
</feature>
<evidence type="ECO:0000256" key="7">
    <source>
        <dbReference type="ARBA" id="ARBA00048258"/>
    </source>
</evidence>
<keyword evidence="11" id="KW-1185">Reference proteome</keyword>
<dbReference type="EC" id="6.3.2.1" evidence="8"/>
<dbReference type="InterPro" id="IPR014729">
    <property type="entry name" value="Rossmann-like_a/b/a_fold"/>
</dbReference>
<protein>
    <recommendedName>
        <fullName evidence="8">Pantothenate synthetase</fullName>
        <shortName evidence="8">PS</shortName>
        <ecNumber evidence="8">6.3.2.1</ecNumber>
    </recommendedName>
    <alternativeName>
        <fullName evidence="8">Pantoate--beta-alanine ligase</fullName>
    </alternativeName>
    <alternativeName>
        <fullName evidence="8">Pantoate-activating enzyme</fullName>
    </alternativeName>
</protein>
<keyword evidence="3 8" id="KW-0436">Ligase</keyword>
<dbReference type="HAMAP" id="MF_00158">
    <property type="entry name" value="PanC"/>
    <property type="match status" value="1"/>
</dbReference>
<comment type="pathway">
    <text evidence="1 8">Cofactor biosynthesis; (R)-pantothenate biosynthesis; (R)-pantothenate from (R)-pantoate and beta-alanine: step 1/1.</text>
</comment>
<dbReference type="NCBIfam" id="TIGR00018">
    <property type="entry name" value="panC"/>
    <property type="match status" value="1"/>
</dbReference>
<dbReference type="Proteomes" id="UP001212803">
    <property type="component" value="Chromosome"/>
</dbReference>
<dbReference type="Pfam" id="PF02569">
    <property type="entry name" value="Pantoate_ligase"/>
    <property type="match status" value="1"/>
</dbReference>
<keyword evidence="8" id="KW-0963">Cytoplasm</keyword>
<feature type="binding site" evidence="8">
    <location>
        <position position="193"/>
    </location>
    <ligand>
        <name>ATP</name>
        <dbReference type="ChEBI" id="CHEBI:30616"/>
    </ligand>
</feature>
<feature type="binding site" evidence="8">
    <location>
        <position position="78"/>
    </location>
    <ligand>
        <name>(R)-pantoate</name>
        <dbReference type="ChEBI" id="CHEBI:15980"/>
    </ligand>
</feature>
<keyword evidence="4 8" id="KW-0566">Pantothenate biosynthesis</keyword>
<comment type="miscellaneous">
    <text evidence="8">The reaction proceeds by a bi uni uni bi ping pong mechanism.</text>
</comment>
<evidence type="ECO:0000256" key="1">
    <source>
        <dbReference type="ARBA" id="ARBA00004990"/>
    </source>
</evidence>
<evidence type="ECO:0000256" key="8">
    <source>
        <dbReference type="HAMAP-Rule" id="MF_00158"/>
    </source>
</evidence>
<comment type="similarity">
    <text evidence="2 8">Belongs to the pantothenate synthetase family.</text>
</comment>
<evidence type="ECO:0000313" key="10">
    <source>
        <dbReference type="EMBL" id="WBL37182.1"/>
    </source>
</evidence>
<feature type="region of interest" description="Disordered" evidence="9">
    <location>
        <begin position="1"/>
        <end position="21"/>
    </location>
</feature>
<evidence type="ECO:0000256" key="4">
    <source>
        <dbReference type="ARBA" id="ARBA00022655"/>
    </source>
</evidence>
<dbReference type="SUPFAM" id="SSF52374">
    <property type="entry name" value="Nucleotidylyl transferase"/>
    <property type="match status" value="1"/>
</dbReference>